<dbReference type="Pfam" id="PF17171">
    <property type="entry name" value="GST_C_6"/>
    <property type="match status" value="1"/>
</dbReference>
<keyword evidence="5" id="KW-0653">Protein transport</keyword>
<keyword evidence="4" id="KW-1000">Mitochondrion outer membrane</keyword>
<evidence type="ECO:0000313" key="12">
    <source>
        <dbReference type="Proteomes" id="UP000492820"/>
    </source>
</evidence>
<keyword evidence="3" id="KW-0813">Transport</keyword>
<dbReference type="SUPFAM" id="SSF47616">
    <property type="entry name" value="GST C-terminal domain-like"/>
    <property type="match status" value="1"/>
</dbReference>
<dbReference type="EMBL" id="LK028652">
    <property type="protein sequence ID" value="CDS24940.1"/>
    <property type="molecule type" value="Genomic_DNA"/>
</dbReference>
<dbReference type="Pfam" id="PF10568">
    <property type="entry name" value="Tom37"/>
    <property type="match status" value="1"/>
</dbReference>
<dbReference type="GO" id="GO:0007005">
    <property type="term" value="P:mitochondrion organization"/>
    <property type="evidence" value="ECO:0007669"/>
    <property type="project" value="TreeGrafter"/>
</dbReference>
<dbReference type="PANTHER" id="PTHR12289:SF41">
    <property type="entry name" value="FAILED AXON CONNECTIONS-RELATED"/>
    <property type="match status" value="1"/>
</dbReference>
<dbReference type="GO" id="GO:0015031">
    <property type="term" value="P:protein transport"/>
    <property type="evidence" value="ECO:0007669"/>
    <property type="project" value="UniProtKB-KW"/>
</dbReference>
<feature type="domain" description="Mitochondrial outer membrane transport complex Sam37/metaxin N-terminal" evidence="9">
    <location>
        <begin position="19"/>
        <end position="139"/>
    </location>
</feature>
<evidence type="ECO:0000256" key="4">
    <source>
        <dbReference type="ARBA" id="ARBA00022787"/>
    </source>
</evidence>
<evidence type="ECO:0000256" key="8">
    <source>
        <dbReference type="SAM" id="Phobius"/>
    </source>
</evidence>
<accession>A0A068X4V1</accession>
<organism evidence="11">
    <name type="scientific">Echinococcus granulosus</name>
    <name type="common">Hydatid tapeworm</name>
    <dbReference type="NCBI Taxonomy" id="6210"/>
    <lineage>
        <taxon>Eukaryota</taxon>
        <taxon>Metazoa</taxon>
        <taxon>Spiralia</taxon>
        <taxon>Lophotrochozoa</taxon>
        <taxon>Platyhelminthes</taxon>
        <taxon>Cestoda</taxon>
        <taxon>Eucestoda</taxon>
        <taxon>Cyclophyllidea</taxon>
        <taxon>Taeniidae</taxon>
        <taxon>Echinococcus</taxon>
        <taxon>Echinococcus granulosus group</taxon>
    </lineage>
</organism>
<sequence length="352" mass="40041">MDLYVWPDGRGIESFDSDCLVVITYLRLGGCPINLKSCRNSDKSYFYRTPLLIHGSNEVTGVSKIIEYLRKENYGLEYELSDEELARLESLVTSLERRVTPACRWLIWADTSVYHSYTSLLYRSNLSYLQGLWYPRRWRDKLIQSAEFSQLTLCTNGNTKNRYRDVELTLYEGVIRCLTALSYILSDKQFFFGDKPSAIDAYLFGRLWPLLNYDCMRRQQESKICHRLINHVYQCENLLQLCCRVQRLCFPSAASTIRSSMNAQTGVDEKVGGGGGGGWFSSLFVSHSVPTVLPPFLVPFRDSLVFAVLVLVVLGVFGVGSGFIGFAAEDEKEDMGSRVIGAEEFNNIEIDE</sequence>
<feature type="transmembrane region" description="Helical" evidence="8">
    <location>
        <begin position="304"/>
        <end position="328"/>
    </location>
</feature>
<evidence type="ECO:0000259" key="10">
    <source>
        <dbReference type="Pfam" id="PF17171"/>
    </source>
</evidence>
<evidence type="ECO:0000313" key="13">
    <source>
        <dbReference type="WBParaSite" id="EgrG_000092500"/>
    </source>
</evidence>
<reference evidence="11 12" key="1">
    <citation type="journal article" date="2013" name="Nature">
        <title>The genomes of four tapeworm species reveal adaptations to parasitism.</title>
        <authorList>
            <person name="Tsai I.J."/>
            <person name="Zarowiecki M."/>
            <person name="Holroyd N."/>
            <person name="Garciarrubio A."/>
            <person name="Sanchez-Flores A."/>
            <person name="Brooks K.L."/>
            <person name="Tracey A."/>
            <person name="Bobes R.J."/>
            <person name="Fragoso G."/>
            <person name="Sciutto E."/>
            <person name="Aslett M."/>
            <person name="Beasley H."/>
            <person name="Bennett H.M."/>
            <person name="Cai J."/>
            <person name="Camicia F."/>
            <person name="Clark R."/>
            <person name="Cucher M."/>
            <person name="De Silva N."/>
            <person name="Day T.A."/>
            <person name="Deplazes P."/>
            <person name="Estrada K."/>
            <person name="Fernandez C."/>
            <person name="Holland P.W."/>
            <person name="Hou J."/>
            <person name="Hu S."/>
            <person name="Huckvale T."/>
            <person name="Hung S.S."/>
            <person name="Kamenetzky L."/>
            <person name="Keane J.A."/>
            <person name="Kiss F."/>
            <person name="Koziol U."/>
            <person name="Lambert O."/>
            <person name="Liu K."/>
            <person name="Luo X."/>
            <person name="Luo Y."/>
            <person name="Macchiaroli N."/>
            <person name="Nichol S."/>
            <person name="Paps J."/>
            <person name="Parkinson J."/>
            <person name="Pouchkina-Stantcheva N."/>
            <person name="Riddiford N."/>
            <person name="Rosenzvit M."/>
            <person name="Salinas G."/>
            <person name="Wasmuth J.D."/>
            <person name="Zamanian M."/>
            <person name="Zheng Y."/>
            <person name="Cai X."/>
            <person name="Soberon X."/>
            <person name="Olson P.D."/>
            <person name="Laclette J.P."/>
            <person name="Brehm K."/>
            <person name="Berriman M."/>
            <person name="Garciarrubio A."/>
            <person name="Bobes R.J."/>
            <person name="Fragoso G."/>
            <person name="Sanchez-Flores A."/>
            <person name="Estrada K."/>
            <person name="Cevallos M.A."/>
            <person name="Morett E."/>
            <person name="Gonzalez V."/>
            <person name="Portillo T."/>
            <person name="Ochoa-Leyva A."/>
            <person name="Jose M.V."/>
            <person name="Sciutto E."/>
            <person name="Landa A."/>
            <person name="Jimenez L."/>
            <person name="Valdes V."/>
            <person name="Carrero J.C."/>
            <person name="Larralde C."/>
            <person name="Morales-Montor J."/>
            <person name="Limon-Lason J."/>
            <person name="Soberon X."/>
            <person name="Laclette J.P."/>
        </authorList>
    </citation>
    <scope>NUCLEOTIDE SEQUENCE [LARGE SCALE GENOMIC DNA]</scope>
</reference>
<name>A0A068X4V1_ECHGR</name>
<evidence type="ECO:0000256" key="3">
    <source>
        <dbReference type="ARBA" id="ARBA00022448"/>
    </source>
</evidence>
<proteinExistence type="inferred from homology"/>
<evidence type="ECO:0000256" key="7">
    <source>
        <dbReference type="ARBA" id="ARBA00023136"/>
    </source>
</evidence>
<evidence type="ECO:0000256" key="5">
    <source>
        <dbReference type="ARBA" id="ARBA00022927"/>
    </source>
</evidence>
<comment type="subcellular location">
    <subcellularLocation>
        <location evidence="1">Mitochondrion outer membrane</location>
    </subcellularLocation>
</comment>
<keyword evidence="8" id="KW-0812">Transmembrane</keyword>
<protein>
    <submittedName>
        <fullName evidence="11 13">Metaxin 1</fullName>
    </submittedName>
</protein>
<reference evidence="13" key="3">
    <citation type="submission" date="2020-10" db="UniProtKB">
        <authorList>
            <consortium name="WormBaseParasite"/>
        </authorList>
    </citation>
    <scope>IDENTIFICATION</scope>
</reference>
<evidence type="ECO:0000256" key="2">
    <source>
        <dbReference type="ARBA" id="ARBA00009170"/>
    </source>
</evidence>
<gene>
    <name evidence="13" type="primary">EGR_10109</name>
    <name evidence="11" type="ORF">EgrG_000092500</name>
</gene>
<dbReference type="WBParaSite" id="EgrG_000092500">
    <property type="protein sequence ID" value="EgrG_000092500"/>
    <property type="gene ID" value="EgrG_000092500"/>
</dbReference>
<dbReference type="AlphaFoldDB" id="A0A068X4V1"/>
<dbReference type="OrthoDB" id="5835136at2759"/>
<dbReference type="PANTHER" id="PTHR12289">
    <property type="entry name" value="METAXIN RELATED"/>
    <property type="match status" value="1"/>
</dbReference>
<reference evidence="11" key="2">
    <citation type="submission" date="2014-06" db="EMBL/GenBank/DDBJ databases">
        <authorList>
            <person name="Aslett M."/>
        </authorList>
    </citation>
    <scope>NUCLEOTIDE SEQUENCE</scope>
</reference>
<evidence type="ECO:0000259" key="9">
    <source>
        <dbReference type="Pfam" id="PF10568"/>
    </source>
</evidence>
<feature type="domain" description="Metaxin glutathione S-transferase" evidence="10">
    <location>
        <begin position="175"/>
        <end position="245"/>
    </location>
</feature>
<dbReference type="InterPro" id="IPR050931">
    <property type="entry name" value="Mito_Protein_Transport_Metaxin"/>
</dbReference>
<keyword evidence="6" id="KW-0496">Mitochondrion</keyword>
<keyword evidence="8" id="KW-1133">Transmembrane helix</keyword>
<dbReference type="InterPro" id="IPR036282">
    <property type="entry name" value="Glutathione-S-Trfase_C_sf"/>
</dbReference>
<comment type="similarity">
    <text evidence="2">Belongs to the metaxin family.</text>
</comment>
<evidence type="ECO:0000313" key="11">
    <source>
        <dbReference type="EMBL" id="CDS24940.1"/>
    </source>
</evidence>
<evidence type="ECO:0000256" key="6">
    <source>
        <dbReference type="ARBA" id="ARBA00023128"/>
    </source>
</evidence>
<dbReference type="Proteomes" id="UP000492820">
    <property type="component" value="Unassembled WGS sequence"/>
</dbReference>
<dbReference type="GO" id="GO:0001401">
    <property type="term" value="C:SAM complex"/>
    <property type="evidence" value="ECO:0007669"/>
    <property type="project" value="InterPro"/>
</dbReference>
<dbReference type="InterPro" id="IPR033468">
    <property type="entry name" value="Metaxin_GST"/>
</dbReference>
<keyword evidence="7 8" id="KW-0472">Membrane</keyword>
<evidence type="ECO:0000256" key="1">
    <source>
        <dbReference type="ARBA" id="ARBA00004294"/>
    </source>
</evidence>
<dbReference type="InterPro" id="IPR019564">
    <property type="entry name" value="Sam37/metaxin_N"/>
</dbReference>